<protein>
    <submittedName>
        <fullName evidence="1">Sec-independent protein translocase subunit TatA</fullName>
    </submittedName>
</protein>
<evidence type="ECO:0000313" key="1">
    <source>
        <dbReference type="EMBL" id="MEJ8632844.1"/>
    </source>
</evidence>
<sequence length="104" mass="11009">MFGKIGAPEILIILVVFLLIFGARRLPDMARSLGQSMRILKSETKAMRTSEGESTVHSAAPAHADSDVRVESAGQDGPPRDPNAMPGPQEASATAHAQETVGTR</sequence>
<accession>A0ACC6PN89</accession>
<reference evidence="1" key="1">
    <citation type="submission" date="2024-03" db="EMBL/GenBank/DDBJ databases">
        <title>Novel Streptomyces species of biotechnological and ecological value are a feature of Machair soil.</title>
        <authorList>
            <person name="Prole J.R."/>
            <person name="Goodfellow M."/>
            <person name="Allenby N."/>
            <person name="Ward A.C."/>
        </authorList>
    </citation>
    <scope>NUCLEOTIDE SEQUENCE</scope>
    <source>
        <strain evidence="1">MS2.AVA.5</strain>
    </source>
</reference>
<dbReference type="Proteomes" id="UP001377168">
    <property type="component" value="Unassembled WGS sequence"/>
</dbReference>
<evidence type="ECO:0000313" key="2">
    <source>
        <dbReference type="Proteomes" id="UP001377168"/>
    </source>
</evidence>
<dbReference type="EMBL" id="JBBKAJ010000022">
    <property type="protein sequence ID" value="MEJ8632844.1"/>
    <property type="molecule type" value="Genomic_DNA"/>
</dbReference>
<comment type="caution">
    <text evidence="1">The sequence shown here is derived from an EMBL/GenBank/DDBJ whole genome shotgun (WGS) entry which is preliminary data.</text>
</comment>
<organism evidence="1 2">
    <name type="scientific">Streptomyces achmelvichensis</name>
    <dbReference type="NCBI Taxonomy" id="3134111"/>
    <lineage>
        <taxon>Bacteria</taxon>
        <taxon>Bacillati</taxon>
        <taxon>Actinomycetota</taxon>
        <taxon>Actinomycetes</taxon>
        <taxon>Kitasatosporales</taxon>
        <taxon>Streptomycetaceae</taxon>
        <taxon>Streptomyces</taxon>
    </lineage>
</organism>
<keyword evidence="2" id="KW-1185">Reference proteome</keyword>
<gene>
    <name evidence="1" type="primary">tatA</name>
    <name evidence="1" type="ORF">WKI67_05505</name>
</gene>
<name>A0ACC6PN89_9ACTN</name>
<proteinExistence type="predicted"/>